<evidence type="ECO:0000313" key="2">
    <source>
        <dbReference type="WBParaSite" id="Csp11.Scaffold630.g22184.t1"/>
    </source>
</evidence>
<protein>
    <submittedName>
        <fullName evidence="2">Ovule protein</fullName>
    </submittedName>
</protein>
<accession>A0A1I7V424</accession>
<name>A0A1I7V424_9PELO</name>
<dbReference type="Proteomes" id="UP000095282">
    <property type="component" value="Unplaced"/>
</dbReference>
<dbReference type="WBParaSite" id="Csp11.Scaffold630.g22184.t1">
    <property type="protein sequence ID" value="Csp11.Scaffold630.g22184.t1"/>
    <property type="gene ID" value="Csp11.Scaffold630.g22184"/>
</dbReference>
<reference evidence="2" key="1">
    <citation type="submission" date="2016-11" db="UniProtKB">
        <authorList>
            <consortium name="WormBaseParasite"/>
        </authorList>
    </citation>
    <scope>IDENTIFICATION</scope>
</reference>
<sequence>MLIFLQIVLEVMRIDEYETSDRRIHRTWSYEKSSPVEGQSVVASPGIQEKVESEINLLKDNSYISKNSSPLAHRIKQKRIDQRERLHLN</sequence>
<proteinExistence type="predicted"/>
<keyword evidence="1" id="KW-1185">Reference proteome</keyword>
<dbReference type="eggNOG" id="ENOG502TJ0C">
    <property type="taxonomic scope" value="Eukaryota"/>
</dbReference>
<evidence type="ECO:0000313" key="1">
    <source>
        <dbReference type="Proteomes" id="UP000095282"/>
    </source>
</evidence>
<organism evidence="1 2">
    <name type="scientific">Caenorhabditis tropicalis</name>
    <dbReference type="NCBI Taxonomy" id="1561998"/>
    <lineage>
        <taxon>Eukaryota</taxon>
        <taxon>Metazoa</taxon>
        <taxon>Ecdysozoa</taxon>
        <taxon>Nematoda</taxon>
        <taxon>Chromadorea</taxon>
        <taxon>Rhabditida</taxon>
        <taxon>Rhabditina</taxon>
        <taxon>Rhabditomorpha</taxon>
        <taxon>Rhabditoidea</taxon>
        <taxon>Rhabditidae</taxon>
        <taxon>Peloderinae</taxon>
        <taxon>Caenorhabditis</taxon>
    </lineage>
</organism>
<dbReference type="AlphaFoldDB" id="A0A1I7V424"/>